<keyword evidence="6" id="KW-0325">Glycoprotein</keyword>
<evidence type="ECO:0000256" key="3">
    <source>
        <dbReference type="ARBA" id="ARBA00022645"/>
    </source>
</evidence>
<keyword evidence="9" id="KW-1185">Reference proteome</keyword>
<evidence type="ECO:0000256" key="2">
    <source>
        <dbReference type="ARBA" id="ARBA00012446"/>
    </source>
</evidence>
<sequence>MWSLCKIAFSVQVALGTVSAALIPSVKDQLFLSPPTQFTKVQQNDSLCDARSRQWTGKVPVTNGNNLFYWYFESQRYPERAPTILYLTGGPAEASAQPMLTGVGPCLINKHGNDTTFNPFSWTRNYNVIFVDEVAGSGFSKTPEGVDFQPTTAHEVASDVKVFLHKFSTEIFPELENREFHVIGESWGGFLAPVVTAFLLDDNLGGPHVPVDVKSTVMISPFIDMGFSAPSYYDTLCAGEEVYLNTTECASIGAAVPQCETEVLQCRLAETKESCDKAIEACGPIMAAWFPPKHNLVNVKKPCESFPTCSPLAGAVEKYMNNPAIQRVLGLREKDPIELIGVDMSINHQFADTLMRSNLTRYTYLLDETRSRILIVSGRYDPDTPLIGTERAANAFKWFGQAAFRAAPHKDWFYRLEGDSSLTKGGYLKGYDKLWFAEIDESGHTVNADAPEAAIYLVDQWIKGGLSVISA</sequence>
<evidence type="ECO:0000256" key="5">
    <source>
        <dbReference type="ARBA" id="ARBA00022801"/>
    </source>
</evidence>
<organism evidence="8 9">
    <name type="scientific">Fusarium solani</name>
    <name type="common">Filamentous fungus</name>
    <dbReference type="NCBI Taxonomy" id="169388"/>
    <lineage>
        <taxon>Eukaryota</taxon>
        <taxon>Fungi</taxon>
        <taxon>Dikarya</taxon>
        <taxon>Ascomycota</taxon>
        <taxon>Pezizomycotina</taxon>
        <taxon>Sordariomycetes</taxon>
        <taxon>Hypocreomycetidae</taxon>
        <taxon>Hypocreales</taxon>
        <taxon>Nectriaceae</taxon>
        <taxon>Fusarium</taxon>
        <taxon>Fusarium solani species complex</taxon>
    </lineage>
</organism>
<dbReference type="EMBL" id="JAGTJS010000012">
    <property type="protein sequence ID" value="KAH7250630.1"/>
    <property type="molecule type" value="Genomic_DNA"/>
</dbReference>
<keyword evidence="5 8" id="KW-0378">Hydrolase</keyword>
<dbReference type="GO" id="GO:0004185">
    <property type="term" value="F:serine-type carboxypeptidase activity"/>
    <property type="evidence" value="ECO:0007669"/>
    <property type="project" value="UniProtKB-EC"/>
</dbReference>
<keyword evidence="3" id="KW-0121">Carboxypeptidase</keyword>
<gene>
    <name evidence="8" type="ORF">B0J15DRAFT_467499</name>
</gene>
<dbReference type="PRINTS" id="PR00724">
    <property type="entry name" value="CRBOXYPTASEC"/>
</dbReference>
<feature type="chain" id="PRO_5040140655" description="carboxypeptidase C" evidence="7">
    <location>
        <begin position="21"/>
        <end position="471"/>
    </location>
</feature>
<reference evidence="8" key="1">
    <citation type="journal article" date="2021" name="Nat. Commun.">
        <title>Genetic determinants of endophytism in the Arabidopsis root mycobiome.</title>
        <authorList>
            <person name="Mesny F."/>
            <person name="Miyauchi S."/>
            <person name="Thiergart T."/>
            <person name="Pickel B."/>
            <person name="Atanasova L."/>
            <person name="Karlsson M."/>
            <person name="Huettel B."/>
            <person name="Barry K.W."/>
            <person name="Haridas S."/>
            <person name="Chen C."/>
            <person name="Bauer D."/>
            <person name="Andreopoulos W."/>
            <person name="Pangilinan J."/>
            <person name="LaButti K."/>
            <person name="Riley R."/>
            <person name="Lipzen A."/>
            <person name="Clum A."/>
            <person name="Drula E."/>
            <person name="Henrissat B."/>
            <person name="Kohler A."/>
            <person name="Grigoriev I.V."/>
            <person name="Martin F.M."/>
            <person name="Hacquard S."/>
        </authorList>
    </citation>
    <scope>NUCLEOTIDE SEQUENCE</scope>
    <source>
        <strain evidence="8">FSSC 5 MPI-SDFR-AT-0091</strain>
    </source>
</reference>
<keyword evidence="4" id="KW-0645">Protease</keyword>
<comment type="similarity">
    <text evidence="1">Belongs to the peptidase S10 family.</text>
</comment>
<dbReference type="GO" id="GO:0006508">
    <property type="term" value="P:proteolysis"/>
    <property type="evidence" value="ECO:0007669"/>
    <property type="project" value="UniProtKB-KW"/>
</dbReference>
<dbReference type="Gene3D" id="3.40.50.1820">
    <property type="entry name" value="alpha/beta hydrolase"/>
    <property type="match status" value="1"/>
</dbReference>
<evidence type="ECO:0000313" key="8">
    <source>
        <dbReference type="EMBL" id="KAH7250630.1"/>
    </source>
</evidence>
<evidence type="ECO:0000256" key="4">
    <source>
        <dbReference type="ARBA" id="ARBA00022670"/>
    </source>
</evidence>
<evidence type="ECO:0000256" key="7">
    <source>
        <dbReference type="SAM" id="SignalP"/>
    </source>
</evidence>
<protein>
    <recommendedName>
        <fullName evidence="2">carboxypeptidase C</fullName>
        <ecNumber evidence="2">3.4.16.5</ecNumber>
    </recommendedName>
</protein>
<feature type="signal peptide" evidence="7">
    <location>
        <begin position="1"/>
        <end position="20"/>
    </location>
</feature>
<comment type="caution">
    <text evidence="8">The sequence shown here is derived from an EMBL/GenBank/DDBJ whole genome shotgun (WGS) entry which is preliminary data.</text>
</comment>
<dbReference type="Proteomes" id="UP000736672">
    <property type="component" value="Unassembled WGS sequence"/>
</dbReference>
<evidence type="ECO:0000256" key="6">
    <source>
        <dbReference type="ARBA" id="ARBA00023180"/>
    </source>
</evidence>
<dbReference type="InterPro" id="IPR029058">
    <property type="entry name" value="AB_hydrolase_fold"/>
</dbReference>
<dbReference type="Pfam" id="PF00450">
    <property type="entry name" value="Peptidase_S10"/>
    <property type="match status" value="1"/>
</dbReference>
<accession>A0A9P9H3R9</accession>
<evidence type="ECO:0000256" key="1">
    <source>
        <dbReference type="ARBA" id="ARBA00009431"/>
    </source>
</evidence>
<dbReference type="OrthoDB" id="443318at2759"/>
<dbReference type="PANTHER" id="PTHR11802">
    <property type="entry name" value="SERINE PROTEASE FAMILY S10 SERINE CARBOXYPEPTIDASE"/>
    <property type="match status" value="1"/>
</dbReference>
<dbReference type="SUPFAM" id="SSF53474">
    <property type="entry name" value="alpha/beta-Hydrolases"/>
    <property type="match status" value="1"/>
</dbReference>
<dbReference type="EC" id="3.4.16.5" evidence="2"/>
<name>A0A9P9H3R9_FUSSL</name>
<proteinExistence type="inferred from homology"/>
<keyword evidence="7" id="KW-0732">Signal</keyword>
<dbReference type="PANTHER" id="PTHR11802:SF113">
    <property type="entry name" value="SERINE CARBOXYPEPTIDASE CTSA-4.1"/>
    <property type="match status" value="1"/>
</dbReference>
<dbReference type="AlphaFoldDB" id="A0A9P9H3R9"/>
<dbReference type="InterPro" id="IPR001563">
    <property type="entry name" value="Peptidase_S10"/>
</dbReference>
<evidence type="ECO:0000313" key="9">
    <source>
        <dbReference type="Proteomes" id="UP000736672"/>
    </source>
</evidence>